<dbReference type="AlphaFoldDB" id="A0A1X7F984"/>
<protein>
    <submittedName>
        <fullName evidence="2">Uncharacterized protein</fullName>
    </submittedName>
</protein>
<organism evidence="2 3">
    <name type="scientific">Azospirillum oryzae</name>
    <dbReference type="NCBI Taxonomy" id="286727"/>
    <lineage>
        <taxon>Bacteria</taxon>
        <taxon>Pseudomonadati</taxon>
        <taxon>Pseudomonadota</taxon>
        <taxon>Alphaproteobacteria</taxon>
        <taxon>Rhodospirillales</taxon>
        <taxon>Azospirillaceae</taxon>
        <taxon>Azospirillum</taxon>
    </lineage>
</organism>
<proteinExistence type="predicted"/>
<keyword evidence="1" id="KW-0472">Membrane</keyword>
<gene>
    <name evidence="2" type="ORF">SAMN02982917_2334</name>
</gene>
<dbReference type="Proteomes" id="UP000192936">
    <property type="component" value="Unassembled WGS sequence"/>
</dbReference>
<feature type="transmembrane region" description="Helical" evidence="1">
    <location>
        <begin position="70"/>
        <end position="88"/>
    </location>
</feature>
<evidence type="ECO:0000256" key="1">
    <source>
        <dbReference type="SAM" id="Phobius"/>
    </source>
</evidence>
<keyword evidence="1" id="KW-0812">Transmembrane</keyword>
<evidence type="ECO:0000313" key="2">
    <source>
        <dbReference type="EMBL" id="SMF47628.1"/>
    </source>
</evidence>
<keyword evidence="1" id="KW-1133">Transmembrane helix</keyword>
<evidence type="ECO:0000313" key="3">
    <source>
        <dbReference type="Proteomes" id="UP000192936"/>
    </source>
</evidence>
<dbReference type="EMBL" id="FXAK01000005">
    <property type="protein sequence ID" value="SMF47628.1"/>
    <property type="molecule type" value="Genomic_DNA"/>
</dbReference>
<accession>A0A1X7F984</accession>
<dbReference type="STRING" id="286727.SAMN02982917_2334"/>
<name>A0A1X7F984_9PROT</name>
<sequence length="90" mass="9476">MLHLSKLHSEQLAHAGGHGHQFLADRRVQAGQPEQHVDDAVCGVAVGIEAALCWLAPLLGWARRGERRHLATFAGGALLLAVVASVAGRA</sequence>
<reference evidence="2 3" key="1">
    <citation type="submission" date="2017-04" db="EMBL/GenBank/DDBJ databases">
        <authorList>
            <person name="Afonso C.L."/>
            <person name="Miller P.J."/>
            <person name="Scott M.A."/>
            <person name="Spackman E."/>
            <person name="Goraichik I."/>
            <person name="Dimitrov K.M."/>
            <person name="Suarez D.L."/>
            <person name="Swayne D.E."/>
        </authorList>
    </citation>
    <scope>NUCLEOTIDE SEQUENCE [LARGE SCALE GENOMIC DNA]</scope>
    <source>
        <strain evidence="2 3">A2P</strain>
    </source>
</reference>